<organism evidence="11">
    <name type="scientific">Anisakis simplex</name>
    <name type="common">Herring worm</name>
    <dbReference type="NCBI Taxonomy" id="6269"/>
    <lineage>
        <taxon>Eukaryota</taxon>
        <taxon>Metazoa</taxon>
        <taxon>Ecdysozoa</taxon>
        <taxon>Nematoda</taxon>
        <taxon>Chromadorea</taxon>
        <taxon>Rhabditida</taxon>
        <taxon>Spirurina</taxon>
        <taxon>Ascaridomorpha</taxon>
        <taxon>Ascaridoidea</taxon>
        <taxon>Anisakidae</taxon>
        <taxon>Anisakis</taxon>
        <taxon>Anisakis simplex complex</taxon>
    </lineage>
</organism>
<evidence type="ECO:0000256" key="2">
    <source>
        <dbReference type="ARBA" id="ARBA00022448"/>
    </source>
</evidence>
<feature type="domain" description="Potassium channel" evidence="10">
    <location>
        <begin position="148"/>
        <end position="207"/>
    </location>
</feature>
<evidence type="ECO:0000256" key="1">
    <source>
        <dbReference type="ARBA" id="ARBA00004141"/>
    </source>
</evidence>
<dbReference type="Pfam" id="PF07885">
    <property type="entry name" value="Ion_trans_2"/>
    <property type="match status" value="2"/>
</dbReference>
<keyword evidence="5 8" id="KW-0406">Ion transport</keyword>
<evidence type="ECO:0000256" key="8">
    <source>
        <dbReference type="RuleBase" id="RU003857"/>
    </source>
</evidence>
<feature type="transmembrane region" description="Helical" evidence="9">
    <location>
        <begin position="320"/>
        <end position="339"/>
    </location>
</feature>
<keyword evidence="4 9" id="KW-1133">Transmembrane helix</keyword>
<dbReference type="GO" id="GO:0015271">
    <property type="term" value="F:outward rectifier potassium channel activity"/>
    <property type="evidence" value="ECO:0007669"/>
    <property type="project" value="TreeGrafter"/>
</dbReference>
<dbReference type="GO" id="GO:0030322">
    <property type="term" value="P:stabilization of membrane potential"/>
    <property type="evidence" value="ECO:0007669"/>
    <property type="project" value="TreeGrafter"/>
</dbReference>
<feature type="transmembrane region" description="Helical" evidence="9">
    <location>
        <begin position="182"/>
        <end position="200"/>
    </location>
</feature>
<proteinExistence type="inferred from homology"/>
<evidence type="ECO:0000256" key="4">
    <source>
        <dbReference type="ARBA" id="ARBA00022989"/>
    </source>
</evidence>
<dbReference type="PRINTS" id="PR01333">
    <property type="entry name" value="2POREKCHANEL"/>
</dbReference>
<evidence type="ECO:0000256" key="5">
    <source>
        <dbReference type="ARBA" id="ARBA00023065"/>
    </source>
</evidence>
<evidence type="ECO:0000259" key="10">
    <source>
        <dbReference type="Pfam" id="PF07885"/>
    </source>
</evidence>
<comment type="similarity">
    <text evidence="8">Belongs to the two pore domain potassium channel (TC 1.A.1.8) family.</text>
</comment>
<evidence type="ECO:0000256" key="7">
    <source>
        <dbReference type="ARBA" id="ARBA00023303"/>
    </source>
</evidence>
<evidence type="ECO:0000313" key="11">
    <source>
        <dbReference type="WBParaSite" id="ASIM_0001347601-mRNA-1"/>
    </source>
</evidence>
<reference evidence="11" key="1">
    <citation type="submission" date="2016-04" db="UniProtKB">
        <authorList>
            <consortium name="WormBaseParasite"/>
        </authorList>
    </citation>
    <scope>IDENTIFICATION</scope>
</reference>
<feature type="transmembrane region" description="Helical" evidence="9">
    <location>
        <begin position="41"/>
        <end position="63"/>
    </location>
</feature>
<dbReference type="WBParaSite" id="ASIM_0001347601-mRNA-1">
    <property type="protein sequence ID" value="ASIM_0001347601-mRNA-1"/>
    <property type="gene ID" value="ASIM_0001347601"/>
</dbReference>
<protein>
    <submittedName>
        <fullName evidence="11">TWiK (KCNK-like) family of potassium channel alpha subunit 13</fullName>
    </submittedName>
</protein>
<keyword evidence="7 8" id="KW-0407">Ion channel</keyword>
<feature type="domain" description="Potassium channel" evidence="10">
    <location>
        <begin position="329"/>
        <end position="400"/>
    </location>
</feature>
<dbReference type="InterPro" id="IPR013099">
    <property type="entry name" value="K_chnl_dom"/>
</dbReference>
<dbReference type="Gene3D" id="1.10.287.70">
    <property type="match status" value="1"/>
</dbReference>
<evidence type="ECO:0000256" key="6">
    <source>
        <dbReference type="ARBA" id="ARBA00023136"/>
    </source>
</evidence>
<sequence length="550" mass="62471">LNLYLDRQDGEGGILEQIDEEPQIAFEPKTRREKIKQNIRIVLPHVGLVILSAAYTVLGAAIFHHFEMPYEIHIRNETAHRIDALKQRIIDRLWDLAQMQKNDSAALAISFSNWSAIAHRGMDDVIRDVFIDYTKNYMTPDDIIYGAGPIKWSIGSSIFFSWTAITTIGYGHIVPRTDEGRIACLMYALLGIPLILVTIADMGRFLSGGIIWVHNTLRKFRIACLRKCYNMCATICCCSCLLLKKKQPPKSVSGNDLANAQRRLLRRKRPAHIDNISEAGTFEDISEIHTQGSEKTPSEDTRARADDLEEYEAIQHERRVSALFVLVIMIGYTAGGAFLMQLWENWTFMEAFYFCFVTVTTIGFGDIVPQNVDFLPATLAYIIVGLIITTMCIDLVGSAYIRDIHFYGRSLGRSFMTIGGKVVHLGEVFGYVAFLQKNYGLTPEQLDKLAQLPEEYLLDCLINGRQPDINWIGMLEASQFYVDLWIEHPRTLSFASERVLASMESLDLNTSKCSTARTLTPREYYQRILLQYCKQVQPDNATLNVDQTEM</sequence>
<dbReference type="InterPro" id="IPR003280">
    <property type="entry name" value="2pore_dom_K_chnl"/>
</dbReference>
<dbReference type="AlphaFoldDB" id="A0A158PP24"/>
<dbReference type="GO" id="GO:0022841">
    <property type="term" value="F:potassium ion leak channel activity"/>
    <property type="evidence" value="ECO:0007669"/>
    <property type="project" value="TreeGrafter"/>
</dbReference>
<feature type="transmembrane region" description="Helical" evidence="9">
    <location>
        <begin position="351"/>
        <end position="368"/>
    </location>
</feature>
<dbReference type="PANTHER" id="PTHR11003">
    <property type="entry name" value="POTASSIUM CHANNEL, SUBFAMILY K"/>
    <property type="match status" value="1"/>
</dbReference>
<dbReference type="PANTHER" id="PTHR11003:SF107">
    <property type="entry name" value="POTASSIUM CHANNEL DOMAIN-CONTAINING PROTEIN"/>
    <property type="match status" value="1"/>
</dbReference>
<keyword evidence="2 8" id="KW-0813">Transport</keyword>
<feature type="transmembrane region" description="Helical" evidence="9">
    <location>
        <begin position="380"/>
        <end position="401"/>
    </location>
</feature>
<dbReference type="GO" id="GO:0005886">
    <property type="term" value="C:plasma membrane"/>
    <property type="evidence" value="ECO:0007669"/>
    <property type="project" value="TreeGrafter"/>
</dbReference>
<dbReference type="SUPFAM" id="SSF81324">
    <property type="entry name" value="Voltage-gated potassium channels"/>
    <property type="match status" value="1"/>
</dbReference>
<accession>A0A158PP24</accession>
<feature type="transmembrane region" description="Helical" evidence="9">
    <location>
        <begin position="150"/>
        <end position="170"/>
    </location>
</feature>
<name>A0A158PP24_ANISI</name>
<keyword evidence="3 8" id="KW-0812">Transmembrane</keyword>
<keyword evidence="6 9" id="KW-0472">Membrane</keyword>
<comment type="subcellular location">
    <subcellularLocation>
        <location evidence="1">Membrane</location>
        <topology evidence="1">Multi-pass membrane protein</topology>
    </subcellularLocation>
</comment>
<evidence type="ECO:0000256" key="9">
    <source>
        <dbReference type="SAM" id="Phobius"/>
    </source>
</evidence>
<evidence type="ECO:0000256" key="3">
    <source>
        <dbReference type="ARBA" id="ARBA00022692"/>
    </source>
</evidence>